<gene>
    <name evidence="2" type="ORF">Apa02nite_059110</name>
</gene>
<keyword evidence="3" id="KW-1185">Reference proteome</keyword>
<dbReference type="RefSeq" id="WP_203827912.1">
    <property type="nucleotide sequence ID" value="NZ_BAAATY010000026.1"/>
</dbReference>
<keyword evidence="1" id="KW-1133">Transmembrane helix</keyword>
<protein>
    <submittedName>
        <fullName evidence="2">Uncharacterized protein</fullName>
    </submittedName>
</protein>
<comment type="caution">
    <text evidence="2">The sequence shown here is derived from an EMBL/GenBank/DDBJ whole genome shotgun (WGS) entry which is preliminary data.</text>
</comment>
<accession>A0ABQ4BGI9</accession>
<evidence type="ECO:0000256" key="1">
    <source>
        <dbReference type="SAM" id="Phobius"/>
    </source>
</evidence>
<sequence length="155" mass="17100">MTARTTLVIPADRLASLQVPALAVDTGGPGPVWVDIPLGGVAGSGTMRVPLAARTVERAGRRLLEFRYRPLVGWLLFAAYLVAAEVFVRSDGGPWYGAWIPGFIGAWSVISRRRPEQVPYRTYRSEVVLPEMDPALRIRPPGDIRFMTESQEPAR</sequence>
<feature type="transmembrane region" description="Helical" evidence="1">
    <location>
        <begin position="94"/>
        <end position="111"/>
    </location>
</feature>
<feature type="transmembrane region" description="Helical" evidence="1">
    <location>
        <begin position="71"/>
        <end position="88"/>
    </location>
</feature>
<dbReference type="Proteomes" id="UP000624709">
    <property type="component" value="Unassembled WGS sequence"/>
</dbReference>
<keyword evidence="1" id="KW-0472">Membrane</keyword>
<organism evidence="2 3">
    <name type="scientific">Actinoplanes palleronii</name>
    <dbReference type="NCBI Taxonomy" id="113570"/>
    <lineage>
        <taxon>Bacteria</taxon>
        <taxon>Bacillati</taxon>
        <taxon>Actinomycetota</taxon>
        <taxon>Actinomycetes</taxon>
        <taxon>Micromonosporales</taxon>
        <taxon>Micromonosporaceae</taxon>
        <taxon>Actinoplanes</taxon>
    </lineage>
</organism>
<proteinExistence type="predicted"/>
<reference evidence="2 3" key="1">
    <citation type="submission" date="2021-01" db="EMBL/GenBank/DDBJ databases">
        <title>Whole genome shotgun sequence of Actinoplanes palleronii NBRC 14916.</title>
        <authorList>
            <person name="Komaki H."/>
            <person name="Tamura T."/>
        </authorList>
    </citation>
    <scope>NUCLEOTIDE SEQUENCE [LARGE SCALE GENOMIC DNA]</scope>
    <source>
        <strain evidence="2 3">NBRC 14916</strain>
    </source>
</reference>
<evidence type="ECO:0000313" key="2">
    <source>
        <dbReference type="EMBL" id="GIE69803.1"/>
    </source>
</evidence>
<dbReference type="EMBL" id="BOMS01000092">
    <property type="protein sequence ID" value="GIE69803.1"/>
    <property type="molecule type" value="Genomic_DNA"/>
</dbReference>
<keyword evidence="1" id="KW-0812">Transmembrane</keyword>
<evidence type="ECO:0000313" key="3">
    <source>
        <dbReference type="Proteomes" id="UP000624709"/>
    </source>
</evidence>
<name>A0ABQ4BGI9_9ACTN</name>